<evidence type="ECO:0000259" key="8">
    <source>
        <dbReference type="PROSITE" id="PS51352"/>
    </source>
</evidence>
<dbReference type="GO" id="GO:0005829">
    <property type="term" value="C:cytosol"/>
    <property type="evidence" value="ECO:0007669"/>
    <property type="project" value="TreeGrafter"/>
</dbReference>
<dbReference type="PROSITE" id="PS00194">
    <property type="entry name" value="THIOREDOXIN_1"/>
    <property type="match status" value="1"/>
</dbReference>
<dbReference type="Gene3D" id="3.40.30.10">
    <property type="entry name" value="Glutaredoxin"/>
    <property type="match status" value="1"/>
</dbReference>
<dbReference type="GO" id="GO:0015035">
    <property type="term" value="F:protein-disulfide reductase activity"/>
    <property type="evidence" value="ECO:0007669"/>
    <property type="project" value="UniProtKB-UniRule"/>
</dbReference>
<evidence type="ECO:0000256" key="7">
    <source>
        <dbReference type="NCBIfam" id="TIGR01068"/>
    </source>
</evidence>
<feature type="domain" description="Thioredoxin" evidence="8">
    <location>
        <begin position="33"/>
        <end position="145"/>
    </location>
</feature>
<evidence type="ECO:0000256" key="6">
    <source>
        <dbReference type="ARBA" id="ARBA00023284"/>
    </source>
</evidence>
<evidence type="ECO:0000256" key="4">
    <source>
        <dbReference type="ARBA" id="ARBA00022982"/>
    </source>
</evidence>
<proteinExistence type="inferred from homology"/>
<dbReference type="CDD" id="cd02947">
    <property type="entry name" value="TRX_family"/>
    <property type="match status" value="1"/>
</dbReference>
<keyword evidence="2" id="KW-0813">Transport</keyword>
<dbReference type="InterPro" id="IPR005746">
    <property type="entry name" value="Thioredoxin"/>
</dbReference>
<keyword evidence="5" id="KW-1015">Disulfide bond</keyword>
<dbReference type="PRINTS" id="PR00421">
    <property type="entry name" value="THIOREDOXIN"/>
</dbReference>
<protein>
    <recommendedName>
        <fullName evidence="7">Thioredoxin</fullName>
    </recommendedName>
</protein>
<sequence length="147" mass="15984">MAESLHIVCPHCDAVNRVAGERLADQPVCGKCAKALFTAQPTDVSSARFDKHVGRNDIPVLVDFWAAWCGPCRMMAPAYAQAAGRLEPHVRLLKVDTEASQDLAARYDIRSIPTIALFQGGREIARQAGAMDANRLVAWVQQTARAA</sequence>
<dbReference type="Gene3D" id="2.30.30.380">
    <property type="entry name" value="Zn-finger domain of Sec23/24"/>
    <property type="match status" value="1"/>
</dbReference>
<reference evidence="9 10" key="1">
    <citation type="submission" date="2019-12" db="EMBL/GenBank/DDBJ databases">
        <authorList>
            <person name="Li C."/>
            <person name="Zhao J."/>
        </authorList>
    </citation>
    <scope>NUCLEOTIDE SEQUENCE [LARGE SCALE GENOMIC DNA]</scope>
    <source>
        <strain evidence="9 10">NEAU-DD11</strain>
    </source>
</reference>
<dbReference type="Pfam" id="PF00085">
    <property type="entry name" value="Thioredoxin"/>
    <property type="match status" value="1"/>
</dbReference>
<evidence type="ECO:0000256" key="5">
    <source>
        <dbReference type="ARBA" id="ARBA00023157"/>
    </source>
</evidence>
<dbReference type="RefSeq" id="WP_160409812.1">
    <property type="nucleotide sequence ID" value="NZ_WSES01000006.1"/>
</dbReference>
<evidence type="ECO:0000313" key="10">
    <source>
        <dbReference type="Proteomes" id="UP000443353"/>
    </source>
</evidence>
<dbReference type="Pfam" id="PF21352">
    <property type="entry name" value="Zn_ribbon_Thio2"/>
    <property type="match status" value="1"/>
</dbReference>
<keyword evidence="6" id="KW-0676">Redox-active center</keyword>
<dbReference type="AlphaFoldDB" id="A0A7X3G217"/>
<evidence type="ECO:0000313" key="9">
    <source>
        <dbReference type="EMBL" id="MVW62212.1"/>
    </source>
</evidence>
<dbReference type="GO" id="GO:0045454">
    <property type="term" value="P:cell redox homeostasis"/>
    <property type="evidence" value="ECO:0007669"/>
    <property type="project" value="TreeGrafter"/>
</dbReference>
<dbReference type="InterPro" id="IPR017937">
    <property type="entry name" value="Thioredoxin_CS"/>
</dbReference>
<name>A0A7X3G217_9BURK</name>
<organism evidence="9 10">
    <name type="scientific">Massilia cellulosiltytica</name>
    <dbReference type="NCBI Taxonomy" id="2683234"/>
    <lineage>
        <taxon>Bacteria</taxon>
        <taxon>Pseudomonadati</taxon>
        <taxon>Pseudomonadota</taxon>
        <taxon>Betaproteobacteria</taxon>
        <taxon>Burkholderiales</taxon>
        <taxon>Oxalobacteraceae</taxon>
        <taxon>Telluria group</taxon>
        <taxon>Massilia</taxon>
    </lineage>
</organism>
<dbReference type="PROSITE" id="PS51352">
    <property type="entry name" value="THIOREDOXIN_2"/>
    <property type="match status" value="1"/>
</dbReference>
<gene>
    <name evidence="9" type="primary">trxC</name>
    <name evidence="9" type="ORF">GPY61_19945</name>
</gene>
<dbReference type="InterPro" id="IPR013766">
    <property type="entry name" value="Thioredoxin_domain"/>
</dbReference>
<keyword evidence="4" id="KW-0249">Electron transport</keyword>
<comment type="similarity">
    <text evidence="1">Belongs to the thioredoxin family.</text>
</comment>
<comment type="caution">
    <text evidence="9">The sequence shown here is derived from an EMBL/GenBank/DDBJ whole genome shotgun (WGS) entry which is preliminary data.</text>
</comment>
<evidence type="ECO:0000256" key="3">
    <source>
        <dbReference type="ARBA" id="ARBA00022723"/>
    </source>
</evidence>
<dbReference type="NCBIfam" id="TIGR01068">
    <property type="entry name" value="thioredoxin"/>
    <property type="match status" value="1"/>
</dbReference>
<dbReference type="NCBIfam" id="NF008229">
    <property type="entry name" value="PRK10996.1"/>
    <property type="match status" value="1"/>
</dbReference>
<keyword evidence="3" id="KW-0479">Metal-binding</keyword>
<dbReference type="EMBL" id="WSES01000006">
    <property type="protein sequence ID" value="MVW62212.1"/>
    <property type="molecule type" value="Genomic_DNA"/>
</dbReference>
<dbReference type="PANTHER" id="PTHR45663">
    <property type="entry name" value="GEO12009P1"/>
    <property type="match status" value="1"/>
</dbReference>
<evidence type="ECO:0000256" key="2">
    <source>
        <dbReference type="ARBA" id="ARBA00022448"/>
    </source>
</evidence>
<accession>A0A7X3G217</accession>
<dbReference type="InterPro" id="IPR049299">
    <property type="entry name" value="Thio2_N"/>
</dbReference>
<dbReference type="InterPro" id="IPR036249">
    <property type="entry name" value="Thioredoxin-like_sf"/>
</dbReference>
<dbReference type="Proteomes" id="UP000443353">
    <property type="component" value="Unassembled WGS sequence"/>
</dbReference>
<dbReference type="GO" id="GO:0046872">
    <property type="term" value="F:metal ion binding"/>
    <property type="evidence" value="ECO:0007669"/>
    <property type="project" value="UniProtKB-KW"/>
</dbReference>
<dbReference type="SUPFAM" id="SSF52833">
    <property type="entry name" value="Thioredoxin-like"/>
    <property type="match status" value="1"/>
</dbReference>
<keyword evidence="10" id="KW-1185">Reference proteome</keyword>
<evidence type="ECO:0000256" key="1">
    <source>
        <dbReference type="ARBA" id="ARBA00008987"/>
    </source>
</evidence>
<dbReference type="FunFam" id="3.40.30.10:FF:000001">
    <property type="entry name" value="Thioredoxin"/>
    <property type="match status" value="1"/>
</dbReference>
<dbReference type="PANTHER" id="PTHR45663:SF11">
    <property type="entry name" value="GEO12009P1"/>
    <property type="match status" value="1"/>
</dbReference>